<dbReference type="Proteomes" id="UP000249375">
    <property type="component" value="Chromosome"/>
</dbReference>
<dbReference type="Pfam" id="PF02838">
    <property type="entry name" value="Glyco_hydro_20b"/>
    <property type="match status" value="1"/>
</dbReference>
<evidence type="ECO:0000256" key="3">
    <source>
        <dbReference type="ARBA" id="ARBA00012663"/>
    </source>
</evidence>
<evidence type="ECO:0000259" key="9">
    <source>
        <dbReference type="Pfam" id="PF02838"/>
    </source>
</evidence>
<organism evidence="10 11">
    <name type="scientific">Pseudoprevotella muciniphila</name>
    <dbReference type="NCBI Taxonomy" id="2133944"/>
    <lineage>
        <taxon>Bacteria</taxon>
        <taxon>Pseudomonadati</taxon>
        <taxon>Bacteroidota</taxon>
        <taxon>Bacteroidia</taxon>
        <taxon>Bacteroidales</taxon>
        <taxon>Prevotellaceae</taxon>
        <taxon>Pseudoprevotella</taxon>
    </lineage>
</organism>
<gene>
    <name evidence="10" type="ORF">C7Y71_007545</name>
</gene>
<keyword evidence="5" id="KW-0326">Glycosidase</keyword>
<evidence type="ECO:0000256" key="1">
    <source>
        <dbReference type="ARBA" id="ARBA00001231"/>
    </source>
</evidence>
<dbReference type="Gene3D" id="3.20.20.80">
    <property type="entry name" value="Glycosidases"/>
    <property type="match status" value="1"/>
</dbReference>
<dbReference type="InterPro" id="IPR029018">
    <property type="entry name" value="Hex-like_dom2"/>
</dbReference>
<feature type="active site" description="Proton donor" evidence="6">
    <location>
        <position position="362"/>
    </location>
</feature>
<name>A0A5P8E7B2_9BACT</name>
<dbReference type="PRINTS" id="PR00738">
    <property type="entry name" value="GLHYDRLASE20"/>
</dbReference>
<dbReference type="Pfam" id="PF00728">
    <property type="entry name" value="Glyco_hydro_20"/>
    <property type="match status" value="1"/>
</dbReference>
<sequence>MTDGFSVSFAKIQKKVNGIDFEYIFEEVWTGNIVNKPPVIIPLSESFFNFAKINFIHTKMKHFIVITFALLTAFVSISAQHVIPTVESFSVGEIGVYAFPNRPLKLYTHRIAQRAENVLLTDAIGGKVLKKSMKPTTADVVLLYDANCETEAYGIKISRKGIKITASTHNGFVYALQTLRQLRNADDTYNFCTIVDRPRLKYRSFMIDSGRQYHKISTIKRLINICSALKMNYFHWHLTEGQGWRVEIKQYPRLTSVGSSVANGAEQQGFYSQDEIRDVVKFAADRGVTVIPEIDIPGHFEAALKAYPQLGCQNDSVTIPESGLTDQVMCAGKASSWKFVTEVLDEVCNLFPSPYIHLGGDEASKKRWKICPDCQQKIVENHLADENELQLWLSAQMANYLMKKGRTVVFWEDILHTEGVSLPDNIYIQWWNYLRGKETGLKAAMRAGRPVIASTNLHCYLNFPETPWKGYAKNRTFSLQDAYLNNAADKAAADFPDTVVGMETCLWTDYNLIEEQLDERLFPRIYAIAEQMWSRGKRLEFNDFQKLIPSGIFILK</sequence>
<dbReference type="PANTHER" id="PTHR22600">
    <property type="entry name" value="BETA-HEXOSAMINIDASE"/>
    <property type="match status" value="1"/>
</dbReference>
<dbReference type="AlphaFoldDB" id="A0A5P8E7B2"/>
<evidence type="ECO:0000256" key="6">
    <source>
        <dbReference type="PIRSR" id="PIRSR625705-1"/>
    </source>
</evidence>
<evidence type="ECO:0000256" key="7">
    <source>
        <dbReference type="SAM" id="Phobius"/>
    </source>
</evidence>
<keyword evidence="7" id="KW-0472">Membrane</keyword>
<evidence type="ECO:0000313" key="11">
    <source>
        <dbReference type="Proteomes" id="UP000249375"/>
    </source>
</evidence>
<feature type="domain" description="Beta-hexosaminidase bacterial type N-terminal" evidence="9">
    <location>
        <begin position="82"/>
        <end position="196"/>
    </location>
</feature>
<reference evidence="10 11" key="1">
    <citation type="submission" date="2018-11" db="EMBL/GenBank/DDBJ databases">
        <authorList>
            <person name="Na S.W."/>
            <person name="Baik M."/>
        </authorList>
    </citation>
    <scope>NUCLEOTIDE SEQUENCE [LARGE SCALE GENOMIC DNA]</scope>
    <source>
        <strain evidence="10 11">E39</strain>
    </source>
</reference>
<dbReference type="SUPFAM" id="SSF51445">
    <property type="entry name" value="(Trans)glycosidases"/>
    <property type="match status" value="1"/>
</dbReference>
<evidence type="ECO:0000256" key="5">
    <source>
        <dbReference type="ARBA" id="ARBA00023295"/>
    </source>
</evidence>
<keyword evidence="4" id="KW-0378">Hydrolase</keyword>
<dbReference type="InterPro" id="IPR015883">
    <property type="entry name" value="Glyco_hydro_20_cat"/>
</dbReference>
<evidence type="ECO:0000256" key="4">
    <source>
        <dbReference type="ARBA" id="ARBA00022801"/>
    </source>
</evidence>
<dbReference type="InterPro" id="IPR025705">
    <property type="entry name" value="Beta_hexosaminidase_sua/sub"/>
</dbReference>
<protein>
    <recommendedName>
        <fullName evidence="3">beta-N-acetylhexosaminidase</fullName>
        <ecNumber evidence="3">3.2.1.52</ecNumber>
    </recommendedName>
</protein>
<comment type="catalytic activity">
    <reaction evidence="1">
        <text>Hydrolysis of terminal non-reducing N-acetyl-D-hexosamine residues in N-acetyl-beta-D-hexosaminides.</text>
        <dbReference type="EC" id="3.2.1.52"/>
    </reaction>
</comment>
<keyword evidence="7" id="KW-1133">Transmembrane helix</keyword>
<dbReference type="EC" id="3.2.1.52" evidence="3"/>
<dbReference type="InterPro" id="IPR015882">
    <property type="entry name" value="HEX_bac_N"/>
</dbReference>
<dbReference type="GO" id="GO:0004563">
    <property type="term" value="F:beta-N-acetylhexosaminidase activity"/>
    <property type="evidence" value="ECO:0007669"/>
    <property type="project" value="UniProtKB-EC"/>
</dbReference>
<dbReference type="GO" id="GO:0005975">
    <property type="term" value="P:carbohydrate metabolic process"/>
    <property type="evidence" value="ECO:0007669"/>
    <property type="project" value="InterPro"/>
</dbReference>
<dbReference type="PANTHER" id="PTHR22600:SF57">
    <property type="entry name" value="BETA-N-ACETYLHEXOSAMINIDASE"/>
    <property type="match status" value="1"/>
</dbReference>
<dbReference type="KEGG" id="alq:C7Y71_007545"/>
<dbReference type="SUPFAM" id="SSF55545">
    <property type="entry name" value="beta-N-acetylhexosaminidase-like domain"/>
    <property type="match status" value="1"/>
</dbReference>
<evidence type="ECO:0000313" key="10">
    <source>
        <dbReference type="EMBL" id="QFQ12881.1"/>
    </source>
</evidence>
<keyword evidence="7" id="KW-0812">Transmembrane</keyword>
<keyword evidence="11" id="KW-1185">Reference proteome</keyword>
<dbReference type="EMBL" id="CP033459">
    <property type="protein sequence ID" value="QFQ12881.1"/>
    <property type="molecule type" value="Genomic_DNA"/>
</dbReference>
<evidence type="ECO:0000256" key="2">
    <source>
        <dbReference type="ARBA" id="ARBA00006285"/>
    </source>
</evidence>
<feature type="domain" description="Glycoside hydrolase family 20 catalytic" evidence="8">
    <location>
        <begin position="201"/>
        <end position="535"/>
    </location>
</feature>
<evidence type="ECO:0000259" key="8">
    <source>
        <dbReference type="Pfam" id="PF00728"/>
    </source>
</evidence>
<proteinExistence type="inferred from homology"/>
<dbReference type="Gene3D" id="3.30.379.10">
    <property type="entry name" value="Chitobiase/beta-hexosaminidase domain 2-like"/>
    <property type="match status" value="1"/>
</dbReference>
<dbReference type="GO" id="GO:0016020">
    <property type="term" value="C:membrane"/>
    <property type="evidence" value="ECO:0007669"/>
    <property type="project" value="TreeGrafter"/>
</dbReference>
<dbReference type="GO" id="GO:0030203">
    <property type="term" value="P:glycosaminoglycan metabolic process"/>
    <property type="evidence" value="ECO:0007669"/>
    <property type="project" value="TreeGrafter"/>
</dbReference>
<accession>A0A5P8E7B2</accession>
<comment type="similarity">
    <text evidence="2">Belongs to the glycosyl hydrolase 20 family.</text>
</comment>
<dbReference type="CDD" id="cd06563">
    <property type="entry name" value="GH20_chitobiase-like"/>
    <property type="match status" value="1"/>
</dbReference>
<dbReference type="OrthoDB" id="1090159at2"/>
<feature type="transmembrane region" description="Helical" evidence="7">
    <location>
        <begin position="63"/>
        <end position="83"/>
    </location>
</feature>
<dbReference type="InterPro" id="IPR017853">
    <property type="entry name" value="GH"/>
</dbReference>